<dbReference type="PANTHER" id="PTHR33365">
    <property type="entry name" value="YALI0B05434P"/>
    <property type="match status" value="1"/>
</dbReference>
<comment type="caution">
    <text evidence="5">The sequence shown here is derived from an EMBL/GenBank/DDBJ whole genome shotgun (WGS) entry which is preliminary data.</text>
</comment>
<dbReference type="PANTHER" id="PTHR33365:SF11">
    <property type="entry name" value="TAT PATHWAY SIGNAL SEQUENCE"/>
    <property type="match status" value="1"/>
</dbReference>
<dbReference type="GO" id="GO:0043386">
    <property type="term" value="P:mycotoxin biosynthetic process"/>
    <property type="evidence" value="ECO:0007669"/>
    <property type="project" value="InterPro"/>
</dbReference>
<gene>
    <name evidence="5" type="ORF">QCA50_007383</name>
</gene>
<evidence type="ECO:0000256" key="1">
    <source>
        <dbReference type="ARBA" id="ARBA00004685"/>
    </source>
</evidence>
<dbReference type="AlphaFoldDB" id="A0AAW0G9V5"/>
<name>A0AAW0G9V5_9APHY</name>
<comment type="pathway">
    <text evidence="1">Mycotoxin biosynthesis.</text>
</comment>
<evidence type="ECO:0000313" key="6">
    <source>
        <dbReference type="Proteomes" id="UP001385951"/>
    </source>
</evidence>
<accession>A0AAW0G9V5</accession>
<keyword evidence="4" id="KW-0732">Signal</keyword>
<sequence length="169" mass="19581">MPNKIPLHVFAAANVVLLLGTLYNKVHTSSEDASAYTWIAHDYPFKSPVGSLPPVEMTFQESSRFDLSYDDSIANWQELDGNEYGVGYQLVTDTNLSSTRHWEHCLMYLRQVFICNPDVTLEPGDLLMKNLTIDREGVTRKCRDWKMVDDWMNEKFRELFTLNMHKVDV</sequence>
<feature type="chain" id="PRO_5043362318" evidence="4">
    <location>
        <begin position="29"/>
        <end position="169"/>
    </location>
</feature>
<dbReference type="EMBL" id="JASBNA010000008">
    <property type="protein sequence ID" value="KAK7689591.1"/>
    <property type="molecule type" value="Genomic_DNA"/>
</dbReference>
<comment type="similarity">
    <text evidence="3">Belongs to the ustYa family.</text>
</comment>
<proteinExistence type="inferred from homology"/>
<keyword evidence="6" id="KW-1185">Reference proteome</keyword>
<dbReference type="Proteomes" id="UP001385951">
    <property type="component" value="Unassembled WGS sequence"/>
</dbReference>
<dbReference type="InterPro" id="IPR021765">
    <property type="entry name" value="UstYa-like"/>
</dbReference>
<dbReference type="GO" id="GO:0016491">
    <property type="term" value="F:oxidoreductase activity"/>
    <property type="evidence" value="ECO:0007669"/>
    <property type="project" value="UniProtKB-KW"/>
</dbReference>
<evidence type="ECO:0000256" key="2">
    <source>
        <dbReference type="ARBA" id="ARBA00023002"/>
    </source>
</evidence>
<dbReference type="Pfam" id="PF11807">
    <property type="entry name" value="UstYa"/>
    <property type="match status" value="1"/>
</dbReference>
<evidence type="ECO:0000256" key="3">
    <source>
        <dbReference type="ARBA" id="ARBA00035112"/>
    </source>
</evidence>
<protein>
    <submittedName>
        <fullName evidence="5">Uncharacterized protein</fullName>
    </submittedName>
</protein>
<feature type="signal peptide" evidence="4">
    <location>
        <begin position="1"/>
        <end position="28"/>
    </location>
</feature>
<evidence type="ECO:0000313" key="5">
    <source>
        <dbReference type="EMBL" id="KAK7689591.1"/>
    </source>
</evidence>
<keyword evidence="2" id="KW-0560">Oxidoreductase</keyword>
<organism evidence="5 6">
    <name type="scientific">Cerrena zonata</name>
    <dbReference type="NCBI Taxonomy" id="2478898"/>
    <lineage>
        <taxon>Eukaryota</taxon>
        <taxon>Fungi</taxon>
        <taxon>Dikarya</taxon>
        <taxon>Basidiomycota</taxon>
        <taxon>Agaricomycotina</taxon>
        <taxon>Agaricomycetes</taxon>
        <taxon>Polyporales</taxon>
        <taxon>Cerrenaceae</taxon>
        <taxon>Cerrena</taxon>
    </lineage>
</organism>
<evidence type="ECO:0000256" key="4">
    <source>
        <dbReference type="SAM" id="SignalP"/>
    </source>
</evidence>
<reference evidence="5 6" key="1">
    <citation type="submission" date="2022-09" db="EMBL/GenBank/DDBJ databases">
        <authorList>
            <person name="Palmer J.M."/>
        </authorList>
    </citation>
    <scope>NUCLEOTIDE SEQUENCE [LARGE SCALE GENOMIC DNA]</scope>
    <source>
        <strain evidence="5 6">DSM 7382</strain>
    </source>
</reference>